<dbReference type="AlphaFoldDB" id="A0AA42N1C5"/>
<gene>
    <name evidence="1" type="ORF">N5C05_12765</name>
</gene>
<evidence type="ECO:0000313" key="2">
    <source>
        <dbReference type="Proteomes" id="UP001158730"/>
    </source>
</evidence>
<name>A0AA42N1C5_AQUAC</name>
<accession>A0AA42N1C5</accession>
<dbReference type="EMBL" id="JAOBYN010000010">
    <property type="protein sequence ID" value="MDH1055631.1"/>
    <property type="molecule type" value="Genomic_DNA"/>
</dbReference>
<dbReference type="RefSeq" id="WP_280054207.1">
    <property type="nucleotide sequence ID" value="NZ_JAOBYN010000010.1"/>
</dbReference>
<protein>
    <submittedName>
        <fullName evidence="1">Uncharacterized protein</fullName>
    </submittedName>
</protein>
<sequence length="72" mass="7987">MVPHPFYSGTYNGRDCYCVTADDRVKRVAEFDLATCSAALDLPDLQASVRKAIERRIRKLERQRQSAAGGAA</sequence>
<comment type="caution">
    <text evidence="1">The sequence shown here is derived from an EMBL/GenBank/DDBJ whole genome shotgun (WGS) entry which is preliminary data.</text>
</comment>
<proteinExistence type="predicted"/>
<evidence type="ECO:0000313" key="1">
    <source>
        <dbReference type="EMBL" id="MDH1055631.1"/>
    </source>
</evidence>
<organism evidence="1 2">
    <name type="scientific">Aquipseudomonas alcaligenes</name>
    <name type="common">Pseudomonas alcaligenes</name>
    <dbReference type="NCBI Taxonomy" id="43263"/>
    <lineage>
        <taxon>Bacteria</taxon>
        <taxon>Pseudomonadati</taxon>
        <taxon>Pseudomonadota</taxon>
        <taxon>Gammaproteobacteria</taxon>
        <taxon>Pseudomonadales</taxon>
        <taxon>Pseudomonadaceae</taxon>
        <taxon>Aquipseudomonas</taxon>
    </lineage>
</organism>
<dbReference type="Proteomes" id="UP001158730">
    <property type="component" value="Unassembled WGS sequence"/>
</dbReference>
<reference evidence="1" key="1">
    <citation type="submission" date="2022-09" db="EMBL/GenBank/DDBJ databases">
        <title>Intensive care unit water sources are persistently colonized with multi-drug resistant bacteria and are the site of extensive horizontal gene transfer of antibiotic resistance genes.</title>
        <authorList>
            <person name="Diorio-Toth L."/>
        </authorList>
    </citation>
    <scope>NUCLEOTIDE SEQUENCE</scope>
    <source>
        <strain evidence="1">GD03990</strain>
    </source>
</reference>